<dbReference type="GO" id="GO:0005762">
    <property type="term" value="C:mitochondrial large ribosomal subunit"/>
    <property type="evidence" value="ECO:0007669"/>
    <property type="project" value="TreeGrafter"/>
</dbReference>
<evidence type="ECO:0000256" key="7">
    <source>
        <dbReference type="ARBA" id="ARBA00035180"/>
    </source>
</evidence>
<accession>A0A2V0P3Z4</accession>
<dbReference type="Pfam" id="PF10780">
    <property type="entry name" value="MRP_L53"/>
    <property type="match status" value="1"/>
</dbReference>
<keyword evidence="3" id="KW-0809">Transit peptide</keyword>
<dbReference type="EMBL" id="BDRX01000033">
    <property type="protein sequence ID" value="GBF92570.1"/>
    <property type="molecule type" value="Genomic_DNA"/>
</dbReference>
<evidence type="ECO:0000256" key="9">
    <source>
        <dbReference type="SAM" id="MobiDB-lite"/>
    </source>
</evidence>
<keyword evidence="6" id="KW-0687">Ribonucleoprotein</keyword>
<comment type="caution">
    <text evidence="10">The sequence shown here is derived from an EMBL/GenBank/DDBJ whole genome shotgun (WGS) entry which is preliminary data.</text>
</comment>
<dbReference type="PANTHER" id="PTHR33618">
    <property type="entry name" value="39S RIBOSOMAL PROTEIN L53, MITOCHONDRIAL"/>
    <property type="match status" value="1"/>
</dbReference>
<comment type="subcellular location">
    <subcellularLocation>
        <location evidence="1">Mitochondrion</location>
    </subcellularLocation>
</comment>
<dbReference type="InParanoid" id="A0A2V0P3Z4"/>
<dbReference type="InterPro" id="IPR019716">
    <property type="entry name" value="Ribosomal_mL53"/>
</dbReference>
<feature type="region of interest" description="Disordered" evidence="9">
    <location>
        <begin position="102"/>
        <end position="125"/>
    </location>
</feature>
<keyword evidence="11" id="KW-1185">Reference proteome</keyword>
<evidence type="ECO:0000256" key="3">
    <source>
        <dbReference type="ARBA" id="ARBA00022946"/>
    </source>
</evidence>
<dbReference type="InterPro" id="IPR052473">
    <property type="entry name" value="mtLSU_mL53"/>
</dbReference>
<sequence>MLRHLKRVFISFSPLDPRATSARELLQRVGCDAARKSNPACAVEFAVEEAGAPGGAFVELDFVDDARARLATADFRVDDIVRLIEQKASEMEMRTVMKEVGFDPATLAGPRGGGSSGGGGGGKKK</sequence>
<dbReference type="Proteomes" id="UP000247498">
    <property type="component" value="Unassembled WGS sequence"/>
</dbReference>
<comment type="similarity">
    <text evidence="2">Belongs to the mitochondrion-specific ribosomal protein mL53 family.</text>
</comment>
<evidence type="ECO:0000256" key="5">
    <source>
        <dbReference type="ARBA" id="ARBA00023128"/>
    </source>
</evidence>
<dbReference type="Gene3D" id="3.40.30.10">
    <property type="entry name" value="Glutaredoxin"/>
    <property type="match status" value="1"/>
</dbReference>
<evidence type="ECO:0000313" key="11">
    <source>
        <dbReference type="Proteomes" id="UP000247498"/>
    </source>
</evidence>
<evidence type="ECO:0000256" key="4">
    <source>
        <dbReference type="ARBA" id="ARBA00022980"/>
    </source>
</evidence>
<name>A0A2V0P3Z4_9CHLO</name>
<dbReference type="AlphaFoldDB" id="A0A2V0P3Z4"/>
<feature type="compositionally biased region" description="Gly residues" evidence="9">
    <location>
        <begin position="110"/>
        <end position="125"/>
    </location>
</feature>
<evidence type="ECO:0000256" key="1">
    <source>
        <dbReference type="ARBA" id="ARBA00004173"/>
    </source>
</evidence>
<dbReference type="OrthoDB" id="2012048at2759"/>
<protein>
    <recommendedName>
        <fullName evidence="7">Large ribosomal subunit protein mL53</fullName>
    </recommendedName>
    <alternativeName>
        <fullName evidence="8">39S ribosomal protein L53, mitochondrial</fullName>
    </alternativeName>
</protein>
<evidence type="ECO:0000313" key="10">
    <source>
        <dbReference type="EMBL" id="GBF92570.1"/>
    </source>
</evidence>
<evidence type="ECO:0000256" key="2">
    <source>
        <dbReference type="ARBA" id="ARBA00005557"/>
    </source>
</evidence>
<gene>
    <name evidence="10" type="ORF">Rsub_05184</name>
</gene>
<dbReference type="FunCoup" id="A0A2V0P3Z4">
    <property type="interactions" value="241"/>
</dbReference>
<dbReference type="PANTHER" id="PTHR33618:SF1">
    <property type="entry name" value="LARGE RIBOSOMAL SUBUNIT PROTEIN ML53"/>
    <property type="match status" value="1"/>
</dbReference>
<keyword evidence="4" id="KW-0689">Ribosomal protein</keyword>
<organism evidence="10 11">
    <name type="scientific">Raphidocelis subcapitata</name>
    <dbReference type="NCBI Taxonomy" id="307507"/>
    <lineage>
        <taxon>Eukaryota</taxon>
        <taxon>Viridiplantae</taxon>
        <taxon>Chlorophyta</taxon>
        <taxon>core chlorophytes</taxon>
        <taxon>Chlorophyceae</taxon>
        <taxon>CS clade</taxon>
        <taxon>Sphaeropleales</taxon>
        <taxon>Selenastraceae</taxon>
        <taxon>Raphidocelis</taxon>
    </lineage>
</organism>
<evidence type="ECO:0000256" key="8">
    <source>
        <dbReference type="ARBA" id="ARBA00042721"/>
    </source>
</evidence>
<evidence type="ECO:0000256" key="6">
    <source>
        <dbReference type="ARBA" id="ARBA00023274"/>
    </source>
</evidence>
<reference evidence="10 11" key="1">
    <citation type="journal article" date="2018" name="Sci. Rep.">
        <title>Raphidocelis subcapitata (=Pseudokirchneriella subcapitata) provides an insight into genome evolution and environmental adaptations in the Sphaeropleales.</title>
        <authorList>
            <person name="Suzuki S."/>
            <person name="Yamaguchi H."/>
            <person name="Nakajima N."/>
            <person name="Kawachi M."/>
        </authorList>
    </citation>
    <scope>NUCLEOTIDE SEQUENCE [LARGE SCALE GENOMIC DNA]</scope>
    <source>
        <strain evidence="10 11">NIES-35</strain>
    </source>
</reference>
<keyword evidence="5" id="KW-0496">Mitochondrion</keyword>
<dbReference type="STRING" id="307507.A0A2V0P3Z4"/>
<proteinExistence type="inferred from homology"/>